<organism evidence="3 4">
    <name type="scientific">Lentzea guizhouensis</name>
    <dbReference type="NCBI Taxonomy" id="1586287"/>
    <lineage>
        <taxon>Bacteria</taxon>
        <taxon>Bacillati</taxon>
        <taxon>Actinomycetota</taxon>
        <taxon>Actinomycetes</taxon>
        <taxon>Pseudonocardiales</taxon>
        <taxon>Pseudonocardiaceae</taxon>
        <taxon>Lentzea</taxon>
    </lineage>
</organism>
<gene>
    <name evidence="3" type="ORF">BBK82_26230</name>
</gene>
<dbReference type="RefSeq" id="WP_065917393.1">
    <property type="nucleotide sequence ID" value="NZ_CP016793.1"/>
</dbReference>
<keyword evidence="4" id="KW-1185">Reference proteome</keyword>
<dbReference type="PANTHER" id="PTHR45527:SF1">
    <property type="entry name" value="FATTY ACID SYNTHASE"/>
    <property type="match status" value="1"/>
</dbReference>
<sequence length="460" mass="49766">MTLWQRFAATARRHPDAVALVAGSSWTYADLHDLVLRTARQIVSDAGDVPVSVGVVATRTLDAYVGYLAGLRLGAGVVPISPDWPAARVAAICSAAGVTHVVSAVAAGKPWDEPYSGGLDDVAYTLFTSGSTGSPKGVPIRHRNVSDYLDYNVARYGVAPQSRLSQTFELTFDPSVFDMFVAWSAGASVIVARPDDKMAPVRFVNDHEITHWFSVPSVISLARRLRQLRPGVMPTLQWSLFAGEQLTLDAARAWSTAAPASTIENLYGPTELTVTCTGYRLPGVWPVTSNGTVPIGEVYPHLSFEITEDEELCVGGSQCFSGYLDPDQNVGRFLGGRYRTGDRVRWEDGVLVHHGRLDDQVKIHGYRVELGEIESVLRRHPLVHDVVVLAVGELHAVYTGTAPPAELEGLVAAELPSYMVPRTFSPVSGFPLNDNGKIDRRKLASDLGEVTGAVPDPRRG</sequence>
<feature type="domain" description="AMP-dependent synthetase/ligase" evidence="1">
    <location>
        <begin position="118"/>
        <end position="324"/>
    </location>
</feature>
<dbReference type="Proteomes" id="UP000093053">
    <property type="component" value="Chromosome"/>
</dbReference>
<feature type="domain" description="AMP-dependent synthetase/ligase" evidence="1">
    <location>
        <begin position="7"/>
        <end position="102"/>
    </location>
</feature>
<dbReference type="GO" id="GO:0043041">
    <property type="term" value="P:amino acid activation for nonribosomal peptide biosynthetic process"/>
    <property type="evidence" value="ECO:0007669"/>
    <property type="project" value="TreeGrafter"/>
</dbReference>
<dbReference type="GO" id="GO:0005737">
    <property type="term" value="C:cytoplasm"/>
    <property type="evidence" value="ECO:0007669"/>
    <property type="project" value="TreeGrafter"/>
</dbReference>
<dbReference type="GO" id="GO:0031177">
    <property type="term" value="F:phosphopantetheine binding"/>
    <property type="evidence" value="ECO:0007669"/>
    <property type="project" value="TreeGrafter"/>
</dbReference>
<dbReference type="EMBL" id="CP016793">
    <property type="protein sequence ID" value="ANZ39050.1"/>
    <property type="molecule type" value="Genomic_DNA"/>
</dbReference>
<dbReference type="KEGG" id="led:BBK82_26230"/>
<evidence type="ECO:0000259" key="1">
    <source>
        <dbReference type="Pfam" id="PF00501"/>
    </source>
</evidence>
<evidence type="ECO:0000259" key="2">
    <source>
        <dbReference type="Pfam" id="PF13193"/>
    </source>
</evidence>
<reference evidence="3 4" key="1">
    <citation type="submission" date="2016-07" db="EMBL/GenBank/DDBJ databases">
        <title>Complete genome sequence of the Lentzea guizhouensis DHS C013.</title>
        <authorList>
            <person name="Cao C."/>
        </authorList>
    </citation>
    <scope>NUCLEOTIDE SEQUENCE [LARGE SCALE GENOMIC DNA]</scope>
    <source>
        <strain evidence="3 4">DHS C013</strain>
    </source>
</reference>
<dbReference type="InterPro" id="IPR000873">
    <property type="entry name" value="AMP-dep_synth/lig_dom"/>
</dbReference>
<dbReference type="AlphaFoldDB" id="A0A1B2HMW7"/>
<accession>A0A1B2HMW7</accession>
<proteinExistence type="predicted"/>
<dbReference type="Gene3D" id="3.40.50.12780">
    <property type="entry name" value="N-terminal domain of ligase-like"/>
    <property type="match status" value="1"/>
</dbReference>
<dbReference type="InterPro" id="IPR025110">
    <property type="entry name" value="AMP-bd_C"/>
</dbReference>
<evidence type="ECO:0000313" key="3">
    <source>
        <dbReference type="EMBL" id="ANZ39050.1"/>
    </source>
</evidence>
<evidence type="ECO:0008006" key="5">
    <source>
        <dbReference type="Google" id="ProtNLM"/>
    </source>
</evidence>
<dbReference type="OrthoDB" id="3243414at2"/>
<dbReference type="Pfam" id="PF13193">
    <property type="entry name" value="AMP-binding_C"/>
    <property type="match status" value="1"/>
</dbReference>
<name>A0A1B2HMW7_9PSEU</name>
<dbReference type="GO" id="GO:0044550">
    <property type="term" value="P:secondary metabolite biosynthetic process"/>
    <property type="evidence" value="ECO:0007669"/>
    <property type="project" value="TreeGrafter"/>
</dbReference>
<dbReference type="STRING" id="1586287.BBK82_26230"/>
<dbReference type="PANTHER" id="PTHR45527">
    <property type="entry name" value="NONRIBOSOMAL PEPTIDE SYNTHETASE"/>
    <property type="match status" value="1"/>
</dbReference>
<evidence type="ECO:0000313" key="4">
    <source>
        <dbReference type="Proteomes" id="UP000093053"/>
    </source>
</evidence>
<dbReference type="SUPFAM" id="SSF56801">
    <property type="entry name" value="Acetyl-CoA synthetase-like"/>
    <property type="match status" value="1"/>
</dbReference>
<dbReference type="Gene3D" id="3.30.300.30">
    <property type="match status" value="1"/>
</dbReference>
<protein>
    <recommendedName>
        <fullName evidence="5">D-alanine--poly(Phosphoribitol) ligase</fullName>
    </recommendedName>
</protein>
<dbReference type="Pfam" id="PF00501">
    <property type="entry name" value="AMP-binding"/>
    <property type="match status" value="2"/>
</dbReference>
<dbReference type="InterPro" id="IPR042099">
    <property type="entry name" value="ANL_N_sf"/>
</dbReference>
<feature type="domain" description="AMP-binding enzyme C-terminal" evidence="2">
    <location>
        <begin position="372"/>
        <end position="437"/>
    </location>
</feature>
<dbReference type="InterPro" id="IPR045851">
    <property type="entry name" value="AMP-bd_C_sf"/>
</dbReference>